<evidence type="ECO:0000313" key="2">
    <source>
        <dbReference type="Proteomes" id="UP001165653"/>
    </source>
</evidence>
<keyword evidence="2" id="KW-1185">Reference proteome</keyword>
<accession>A0ABT3G705</accession>
<dbReference type="Pfam" id="PF09844">
    <property type="entry name" value="DUF2071"/>
    <property type="match status" value="1"/>
</dbReference>
<dbReference type="RefSeq" id="WP_264515179.1">
    <property type="nucleotide sequence ID" value="NZ_JAPDDR010000010.1"/>
</dbReference>
<dbReference type="SUPFAM" id="SSF160104">
    <property type="entry name" value="Acetoacetate decarboxylase-like"/>
    <property type="match status" value="1"/>
</dbReference>
<dbReference type="EMBL" id="JAPDDR010000010">
    <property type="protein sequence ID" value="MCW1915625.1"/>
    <property type="molecule type" value="Genomic_DNA"/>
</dbReference>
<gene>
    <name evidence="1" type="ORF">OJ996_18715</name>
</gene>
<sequence length="251" mass="28228">MNYLKRHPFPVVAHFDRVVAVSFAFPQEILRPMVPEGLEIDAYEGFGFVTVAMVWTRKLRPAAFPAFLGHDFFLAGYRIFARLQDESGRRLRGLKILGSETDKQRMVLLGNLMTGYNYSRVKLDIETSGTVTRIRTRRDDGRCTLDLSFDDCGGEIGLPEGSPFPDWRTARRFAGPMPFTFSPQGDGSFVVIEGGRAEWTPRPVRLLDWQVGIFQDSPLAKATPLPANAFAVNNIAYRWERGRVITPPATA</sequence>
<reference evidence="1" key="1">
    <citation type="submission" date="2022-10" db="EMBL/GenBank/DDBJ databases">
        <title>Luteolibacter sp. GHJ8, whole genome shotgun sequencing project.</title>
        <authorList>
            <person name="Zhao G."/>
            <person name="Shen L."/>
        </authorList>
    </citation>
    <scope>NUCLEOTIDE SEQUENCE</scope>
    <source>
        <strain evidence="1">GHJ8</strain>
    </source>
</reference>
<dbReference type="InterPro" id="IPR023375">
    <property type="entry name" value="ADC_dom_sf"/>
</dbReference>
<protein>
    <submittedName>
        <fullName evidence="1">DUF2071 domain-containing protein</fullName>
    </submittedName>
</protein>
<organism evidence="1 2">
    <name type="scientific">Luteolibacter rhizosphaerae</name>
    <dbReference type="NCBI Taxonomy" id="2989719"/>
    <lineage>
        <taxon>Bacteria</taxon>
        <taxon>Pseudomonadati</taxon>
        <taxon>Verrucomicrobiota</taxon>
        <taxon>Verrucomicrobiia</taxon>
        <taxon>Verrucomicrobiales</taxon>
        <taxon>Verrucomicrobiaceae</taxon>
        <taxon>Luteolibacter</taxon>
    </lineage>
</organism>
<dbReference type="InterPro" id="IPR018644">
    <property type="entry name" value="DUF2071"/>
</dbReference>
<dbReference type="Proteomes" id="UP001165653">
    <property type="component" value="Unassembled WGS sequence"/>
</dbReference>
<comment type="caution">
    <text evidence="1">The sequence shown here is derived from an EMBL/GenBank/DDBJ whole genome shotgun (WGS) entry which is preliminary data.</text>
</comment>
<evidence type="ECO:0000313" key="1">
    <source>
        <dbReference type="EMBL" id="MCW1915625.1"/>
    </source>
</evidence>
<name>A0ABT3G705_9BACT</name>
<proteinExistence type="predicted"/>